<dbReference type="Pfam" id="PF10040">
    <property type="entry name" value="CRISPR_Cas6"/>
    <property type="match status" value="1"/>
</dbReference>
<dbReference type="GO" id="GO:0004519">
    <property type="term" value="F:endonuclease activity"/>
    <property type="evidence" value="ECO:0007669"/>
    <property type="project" value="UniProtKB-KW"/>
</dbReference>
<evidence type="ECO:0000313" key="7">
    <source>
        <dbReference type="EMBL" id="VCU54961.1"/>
    </source>
</evidence>
<proteinExistence type="predicted"/>
<feature type="domain" description="CRISPR-associated protein Cas6-like N-terminal" evidence="6">
    <location>
        <begin position="1"/>
        <end position="55"/>
    </location>
</feature>
<sequence>MPQAVVLELVGEKPPLYPGRYAHGLFFALLSRVSPELAQKLHEAPRKPFTLAPLPRVGPEGATLKGILRLRLTALDDGLFAPFLRALLEAAPDGLPLGDSSYRLARVLATREGHPLAGATSWEELKEAPKREKATFRFLTPTVFATSKPGGRTRYTPLPDPRLIAGSLLDKWQAHSPFAYNPKEEAALRELFELDLEVAGFRNLRFHRVQAGKGFFPGFTGEATLRLWSQSLEAQEALGRLHALAFFSGVGAKTPYGMGLAVPL</sequence>
<dbReference type="Gene3D" id="3.30.70.1890">
    <property type="match status" value="1"/>
</dbReference>
<keyword evidence="7" id="KW-0614">Plasmid</keyword>
<name>A0A3P4AV46_THETH</name>
<reference evidence="7 8" key="1">
    <citation type="submission" date="2018-10" db="EMBL/GenBank/DDBJ databases">
        <authorList>
            <person name="Peiro R."/>
            <person name="Begona"/>
            <person name="Cbmso G."/>
            <person name="Lopez M."/>
            <person name="Gonzalez S."/>
            <person name="Sacristan E."/>
            <person name="Castillo E."/>
        </authorList>
    </citation>
    <scope>NUCLEOTIDE SEQUENCE [LARGE SCALE GENOMIC DNA]</scope>
    <source>
        <strain evidence="7">TTHNAR1</strain>
        <plasmid evidence="8">4</plasmid>
    </source>
</reference>
<dbReference type="CDD" id="cd21141">
    <property type="entry name" value="Cas6_III-like"/>
    <property type="match status" value="1"/>
</dbReference>
<evidence type="ECO:0000259" key="6">
    <source>
        <dbReference type="Pfam" id="PF19308"/>
    </source>
</evidence>
<organism evidence="7 8">
    <name type="scientific">Thermus thermophilus</name>
    <dbReference type="NCBI Taxonomy" id="274"/>
    <lineage>
        <taxon>Bacteria</taxon>
        <taxon>Thermotogati</taxon>
        <taxon>Deinococcota</taxon>
        <taxon>Deinococci</taxon>
        <taxon>Thermales</taxon>
        <taxon>Thermaceae</taxon>
        <taxon>Thermus</taxon>
    </lineage>
</organism>
<dbReference type="InterPro" id="IPR045648">
    <property type="entry name" value="CRISPR-assoc_Cas6-like_N"/>
</dbReference>
<dbReference type="InterPro" id="IPR045747">
    <property type="entry name" value="CRISPR-assoc_prot_Cas6_N_sf"/>
</dbReference>
<keyword evidence="2" id="KW-0255">Endonuclease</keyword>
<evidence type="ECO:0000259" key="5">
    <source>
        <dbReference type="Pfam" id="PF10040"/>
    </source>
</evidence>
<dbReference type="GO" id="GO:0051607">
    <property type="term" value="P:defense response to virus"/>
    <property type="evidence" value="ECO:0007669"/>
    <property type="project" value="UniProtKB-KW"/>
</dbReference>
<gene>
    <name evidence="7" type="ORF">TTHNP4_00411</name>
</gene>
<dbReference type="Pfam" id="PF19308">
    <property type="entry name" value="CRISPR_Cas6_N"/>
    <property type="match status" value="1"/>
</dbReference>
<protein>
    <submittedName>
        <fullName evidence="7">Uncharacterized protein</fullName>
    </submittedName>
</protein>
<keyword evidence="3" id="KW-0378">Hydrolase</keyword>
<dbReference type="Gene3D" id="3.30.70.1900">
    <property type="match status" value="1"/>
</dbReference>
<dbReference type="InterPro" id="IPR019267">
    <property type="entry name" value="CRISPR-assoc_Cas6_C"/>
</dbReference>
<dbReference type="Proteomes" id="UP000279841">
    <property type="component" value="Plasmid 4"/>
</dbReference>
<evidence type="ECO:0000256" key="4">
    <source>
        <dbReference type="ARBA" id="ARBA00023118"/>
    </source>
</evidence>
<accession>A0A3P4AV46</accession>
<geneLocation type="plasmid" evidence="7 8">
    <name>4</name>
</geneLocation>
<feature type="domain" description="CRISPR-associated protein Cas6 C-terminal" evidence="5">
    <location>
        <begin position="137"/>
        <end position="259"/>
    </location>
</feature>
<dbReference type="EMBL" id="LR027520">
    <property type="protein sequence ID" value="VCU54961.1"/>
    <property type="molecule type" value="Genomic_DNA"/>
</dbReference>
<evidence type="ECO:0000256" key="3">
    <source>
        <dbReference type="ARBA" id="ARBA00022801"/>
    </source>
</evidence>
<dbReference type="InterPro" id="IPR010156">
    <property type="entry name" value="CRISPR-assoc_prot_Cas6"/>
</dbReference>
<dbReference type="GO" id="GO:0016788">
    <property type="term" value="F:hydrolase activity, acting on ester bonds"/>
    <property type="evidence" value="ECO:0007669"/>
    <property type="project" value="InterPro"/>
</dbReference>
<dbReference type="AlphaFoldDB" id="A0A3P4AV46"/>
<evidence type="ECO:0000313" key="8">
    <source>
        <dbReference type="Proteomes" id="UP000279841"/>
    </source>
</evidence>
<keyword evidence="1" id="KW-0540">Nuclease</keyword>
<evidence type="ECO:0000256" key="1">
    <source>
        <dbReference type="ARBA" id="ARBA00022722"/>
    </source>
</evidence>
<evidence type="ECO:0000256" key="2">
    <source>
        <dbReference type="ARBA" id="ARBA00022759"/>
    </source>
</evidence>
<keyword evidence="4" id="KW-0051">Antiviral defense</keyword>
<dbReference type="RefSeq" id="WP_124105759.1">
    <property type="nucleotide sequence ID" value="NZ_LR027520.1"/>
</dbReference>
<dbReference type="NCBIfam" id="TIGR01877">
    <property type="entry name" value="cas_cas6"/>
    <property type="match status" value="1"/>
</dbReference>